<keyword evidence="2" id="KW-0813">Transport</keyword>
<dbReference type="Pfam" id="PF03185">
    <property type="entry name" value="CaKB"/>
    <property type="match status" value="1"/>
</dbReference>
<evidence type="ECO:0000256" key="1">
    <source>
        <dbReference type="ARBA" id="ARBA00004141"/>
    </source>
</evidence>
<evidence type="ECO:0000256" key="2">
    <source>
        <dbReference type="ARBA" id="ARBA00022448"/>
    </source>
</evidence>
<keyword evidence="3 10" id="KW-0812">Transmembrane</keyword>
<dbReference type="GO" id="GO:0008076">
    <property type="term" value="C:voltage-gated potassium channel complex"/>
    <property type="evidence" value="ECO:0007669"/>
    <property type="project" value="TreeGrafter"/>
</dbReference>
<feature type="region of interest" description="Disordered" evidence="9">
    <location>
        <begin position="236"/>
        <end position="266"/>
    </location>
</feature>
<dbReference type="GO" id="GO:0005513">
    <property type="term" value="P:detection of calcium ion"/>
    <property type="evidence" value="ECO:0007669"/>
    <property type="project" value="TreeGrafter"/>
</dbReference>
<reference evidence="13" key="1">
    <citation type="submission" date="2012-12" db="EMBL/GenBank/DDBJ databases">
        <authorList>
            <person name="Hellsten U."/>
            <person name="Grimwood J."/>
            <person name="Chapman J.A."/>
            <person name="Shapiro H."/>
            <person name="Aerts A."/>
            <person name="Otillar R.P."/>
            <person name="Terry A.Y."/>
            <person name="Boore J.L."/>
            <person name="Simakov O."/>
            <person name="Marletaz F."/>
            <person name="Cho S.-J."/>
            <person name="Edsinger-Gonzales E."/>
            <person name="Havlak P."/>
            <person name="Kuo D.-H."/>
            <person name="Larsson T."/>
            <person name="Lv J."/>
            <person name="Arendt D."/>
            <person name="Savage R."/>
            <person name="Osoegawa K."/>
            <person name="de Jong P."/>
            <person name="Lindberg D.R."/>
            <person name="Seaver E.C."/>
            <person name="Weisblat D.A."/>
            <person name="Putnam N.H."/>
            <person name="Grigoriev I.V."/>
            <person name="Rokhsar D.S."/>
        </authorList>
    </citation>
    <scope>NUCLEOTIDE SEQUENCE</scope>
    <source>
        <strain evidence="13">I ESC-2004</strain>
    </source>
</reference>
<feature type="transmembrane region" description="Helical" evidence="10">
    <location>
        <begin position="160"/>
        <end position="181"/>
    </location>
</feature>
<dbReference type="HOGENOM" id="CLU_1046772_0_0_1"/>
<proteinExistence type="predicted"/>
<keyword evidence="8" id="KW-0407">Ion channel</keyword>
<dbReference type="InterPro" id="IPR003930">
    <property type="entry name" value="K_chnl_Ca-activ_BK_bsu"/>
</dbReference>
<evidence type="ECO:0000256" key="7">
    <source>
        <dbReference type="ARBA" id="ARBA00023180"/>
    </source>
</evidence>
<evidence type="ECO:0000313" key="11">
    <source>
        <dbReference type="EMBL" id="ELU14226.1"/>
    </source>
</evidence>
<sequence>MCEAKSGFCLGMSFVTLGGILLCILCAEKIPSYMHTKDFKKSTCLIQQTAFVGNVCCDISQPSNFDNCNTVYPCFSTQVNFDDGDGTQQSGVLFDKYRTYAYQSNGLCSYYVCGYRPYADFLKDAQKYADGDGAAGLEVDCAYDPDYPNVVMRQVTRVDYIVHSVLWPTIILIIGSVITLVSCMADAETNFGNECYRRCGGKHAFSKDDVEDLTSPETAVVELSDSTDDVKYSYENESFENESCPPQDSAGTKRKSLAPEAEEAIE</sequence>
<organism evidence="11">
    <name type="scientific">Capitella teleta</name>
    <name type="common">Polychaete worm</name>
    <dbReference type="NCBI Taxonomy" id="283909"/>
    <lineage>
        <taxon>Eukaryota</taxon>
        <taxon>Metazoa</taxon>
        <taxon>Spiralia</taxon>
        <taxon>Lophotrochozoa</taxon>
        <taxon>Annelida</taxon>
        <taxon>Polychaeta</taxon>
        <taxon>Sedentaria</taxon>
        <taxon>Scolecida</taxon>
        <taxon>Capitellidae</taxon>
        <taxon>Capitella</taxon>
    </lineage>
</organism>
<evidence type="ECO:0000313" key="13">
    <source>
        <dbReference type="Proteomes" id="UP000014760"/>
    </source>
</evidence>
<evidence type="ECO:0000256" key="3">
    <source>
        <dbReference type="ARBA" id="ARBA00022692"/>
    </source>
</evidence>
<keyword evidence="5" id="KW-0406">Ion transport</keyword>
<dbReference type="OMA" id="CTTARSY"/>
<feature type="transmembrane region" description="Helical" evidence="10">
    <location>
        <begin position="6"/>
        <end position="27"/>
    </location>
</feature>
<reference evidence="11 13" key="2">
    <citation type="journal article" date="2013" name="Nature">
        <title>Insights into bilaterian evolution from three spiralian genomes.</title>
        <authorList>
            <person name="Simakov O."/>
            <person name="Marletaz F."/>
            <person name="Cho S.J."/>
            <person name="Edsinger-Gonzales E."/>
            <person name="Havlak P."/>
            <person name="Hellsten U."/>
            <person name="Kuo D.H."/>
            <person name="Larsson T."/>
            <person name="Lv J."/>
            <person name="Arendt D."/>
            <person name="Savage R."/>
            <person name="Osoegawa K."/>
            <person name="de Jong P."/>
            <person name="Grimwood J."/>
            <person name="Chapman J.A."/>
            <person name="Shapiro H."/>
            <person name="Aerts A."/>
            <person name="Otillar R.P."/>
            <person name="Terry A.Y."/>
            <person name="Boore J.L."/>
            <person name="Grigoriev I.V."/>
            <person name="Lindberg D.R."/>
            <person name="Seaver E.C."/>
            <person name="Weisblat D.A."/>
            <person name="Putnam N.H."/>
            <person name="Rokhsar D.S."/>
        </authorList>
    </citation>
    <scope>NUCLEOTIDE SEQUENCE</scope>
    <source>
        <strain evidence="11 13">I ESC-2004</strain>
    </source>
</reference>
<protein>
    <submittedName>
        <fullName evidence="11 12">Uncharacterized protein</fullName>
    </submittedName>
</protein>
<accession>R7VD64</accession>
<dbReference type="PANTHER" id="PTHR10258:SF8">
    <property type="entry name" value="CALCIUM-ACTIVATED POTASSIUM CHANNEL BK ALPHA SUBUNIT DOMAIN-CONTAINING PROTEIN"/>
    <property type="match status" value="1"/>
</dbReference>
<evidence type="ECO:0000256" key="4">
    <source>
        <dbReference type="ARBA" id="ARBA00022989"/>
    </source>
</evidence>
<dbReference type="EMBL" id="KB294684">
    <property type="protein sequence ID" value="ELU14226.1"/>
    <property type="molecule type" value="Genomic_DNA"/>
</dbReference>
<dbReference type="EnsemblMetazoa" id="CapteT220885">
    <property type="protein sequence ID" value="CapteP220885"/>
    <property type="gene ID" value="CapteG220885"/>
</dbReference>
<dbReference type="GO" id="GO:0015269">
    <property type="term" value="F:calcium-activated potassium channel activity"/>
    <property type="evidence" value="ECO:0007669"/>
    <property type="project" value="InterPro"/>
</dbReference>
<name>R7VD64_CAPTE</name>
<evidence type="ECO:0000256" key="8">
    <source>
        <dbReference type="ARBA" id="ARBA00023303"/>
    </source>
</evidence>
<evidence type="ECO:0000256" key="10">
    <source>
        <dbReference type="SAM" id="Phobius"/>
    </source>
</evidence>
<gene>
    <name evidence="11" type="ORF">CAPTEDRAFT_220885</name>
</gene>
<dbReference type="EMBL" id="AMQN01004923">
    <property type="status" value="NOT_ANNOTATED_CDS"/>
    <property type="molecule type" value="Genomic_DNA"/>
</dbReference>
<comment type="subcellular location">
    <subcellularLocation>
        <location evidence="1">Membrane</location>
        <topology evidence="1">Multi-pass membrane protein</topology>
    </subcellularLocation>
</comment>
<dbReference type="PANTHER" id="PTHR10258">
    <property type="entry name" value="CALCIUM-ACTIVATED POTASSIUM CHANNEL SUBUNIT BETA"/>
    <property type="match status" value="1"/>
</dbReference>
<keyword evidence="4 10" id="KW-1133">Transmembrane helix</keyword>
<dbReference type="Proteomes" id="UP000014760">
    <property type="component" value="Unassembled WGS sequence"/>
</dbReference>
<dbReference type="AlphaFoldDB" id="R7VD64"/>
<reference evidence="12" key="3">
    <citation type="submission" date="2015-06" db="UniProtKB">
        <authorList>
            <consortium name="EnsemblMetazoa"/>
        </authorList>
    </citation>
    <scope>IDENTIFICATION</scope>
</reference>
<keyword evidence="7" id="KW-0325">Glycoprotein</keyword>
<evidence type="ECO:0000256" key="9">
    <source>
        <dbReference type="SAM" id="MobiDB-lite"/>
    </source>
</evidence>
<evidence type="ECO:0000256" key="5">
    <source>
        <dbReference type="ARBA" id="ARBA00023065"/>
    </source>
</evidence>
<evidence type="ECO:0000256" key="6">
    <source>
        <dbReference type="ARBA" id="ARBA00023136"/>
    </source>
</evidence>
<evidence type="ECO:0000313" key="12">
    <source>
        <dbReference type="EnsemblMetazoa" id="CapteP220885"/>
    </source>
</evidence>
<dbReference type="GO" id="GO:0015459">
    <property type="term" value="F:potassium channel regulator activity"/>
    <property type="evidence" value="ECO:0007669"/>
    <property type="project" value="TreeGrafter"/>
</dbReference>
<keyword evidence="6 10" id="KW-0472">Membrane</keyword>
<keyword evidence="13" id="KW-1185">Reference proteome</keyword>